<comment type="caution">
    <text evidence="7">The sequence shown here is derived from an EMBL/GenBank/DDBJ whole genome shotgun (WGS) entry which is preliminary data.</text>
</comment>
<protein>
    <recommendedName>
        <fullName evidence="9">ABC transporter permease</fullName>
    </recommendedName>
</protein>
<evidence type="ECO:0000256" key="6">
    <source>
        <dbReference type="SAM" id="Phobius"/>
    </source>
</evidence>
<dbReference type="Pfam" id="PF02653">
    <property type="entry name" value="BPD_transp_2"/>
    <property type="match status" value="1"/>
</dbReference>
<dbReference type="GO" id="GO:0005886">
    <property type="term" value="C:plasma membrane"/>
    <property type="evidence" value="ECO:0007669"/>
    <property type="project" value="UniProtKB-SubCell"/>
</dbReference>
<dbReference type="PANTHER" id="PTHR43370">
    <property type="entry name" value="SUGAR ABC TRANSPORTER INTEGRAL MEMBRANE PROTEIN-RELATED"/>
    <property type="match status" value="1"/>
</dbReference>
<evidence type="ECO:0000313" key="8">
    <source>
        <dbReference type="Proteomes" id="UP000279859"/>
    </source>
</evidence>
<proteinExistence type="predicted"/>
<evidence type="ECO:0000256" key="3">
    <source>
        <dbReference type="ARBA" id="ARBA00022692"/>
    </source>
</evidence>
<dbReference type="RefSeq" id="WP_407643236.1">
    <property type="nucleotide sequence ID" value="NZ_RDSR01000018.1"/>
</dbReference>
<keyword evidence="3 6" id="KW-0812">Transmembrane</keyword>
<dbReference type="InterPro" id="IPR001851">
    <property type="entry name" value="ABC_transp_permease"/>
</dbReference>
<keyword evidence="4 6" id="KW-1133">Transmembrane helix</keyword>
<accession>A0A3M8L0W7</accession>
<dbReference type="GO" id="GO:0022857">
    <property type="term" value="F:transmembrane transporter activity"/>
    <property type="evidence" value="ECO:0007669"/>
    <property type="project" value="InterPro"/>
</dbReference>
<dbReference type="AlphaFoldDB" id="A0A3M8L0W7"/>
<dbReference type="EMBL" id="RDSR01000018">
    <property type="protein sequence ID" value="RNE59190.1"/>
    <property type="molecule type" value="Genomic_DNA"/>
</dbReference>
<feature type="transmembrane region" description="Helical" evidence="6">
    <location>
        <begin position="127"/>
        <end position="148"/>
    </location>
</feature>
<dbReference type="PANTHER" id="PTHR43370:SF2">
    <property type="entry name" value="ABC TRANSPORTER PERMEASE PROTEIN"/>
    <property type="match status" value="1"/>
</dbReference>
<evidence type="ECO:0000313" key="7">
    <source>
        <dbReference type="EMBL" id="RNE59190.1"/>
    </source>
</evidence>
<evidence type="ECO:0000256" key="4">
    <source>
        <dbReference type="ARBA" id="ARBA00022989"/>
    </source>
</evidence>
<keyword evidence="2" id="KW-1003">Cell membrane</keyword>
<feature type="non-terminal residue" evidence="7">
    <location>
        <position position="1"/>
    </location>
</feature>
<keyword evidence="8" id="KW-1185">Reference proteome</keyword>
<name>A0A3M8L0W7_9MICO</name>
<evidence type="ECO:0000256" key="5">
    <source>
        <dbReference type="ARBA" id="ARBA00023136"/>
    </source>
</evidence>
<gene>
    <name evidence="7" type="ORF">EEJ31_10495</name>
</gene>
<feature type="transmembrane region" description="Helical" evidence="6">
    <location>
        <begin position="81"/>
        <end position="107"/>
    </location>
</feature>
<reference evidence="7 8" key="1">
    <citation type="submission" date="2018-11" db="EMBL/GenBank/DDBJ databases">
        <title>Cryobacterium sp. nov., isolated from rhizosphere soil of lettuce.</title>
        <authorList>
            <person name="Wang Y."/>
        </authorList>
    </citation>
    <scope>NUCLEOTIDE SEQUENCE [LARGE SCALE GENOMIC DNA]</scope>
    <source>
        <strain evidence="7 8">NEAU-85</strain>
    </source>
</reference>
<keyword evidence="5 6" id="KW-0472">Membrane</keyword>
<evidence type="ECO:0000256" key="1">
    <source>
        <dbReference type="ARBA" id="ARBA00004651"/>
    </source>
</evidence>
<evidence type="ECO:0000256" key="2">
    <source>
        <dbReference type="ARBA" id="ARBA00022475"/>
    </source>
</evidence>
<comment type="subcellular location">
    <subcellularLocation>
        <location evidence="1">Cell membrane</location>
        <topology evidence="1">Multi-pass membrane protein</topology>
    </subcellularLocation>
</comment>
<evidence type="ECO:0008006" key="9">
    <source>
        <dbReference type="Google" id="ProtNLM"/>
    </source>
</evidence>
<sequence length="178" mass="18533">LVWVAFLAVPVYWFVLYRTRFGVHLRAVGEDAVSASAAGIDARRVKTISILVSGVMCGLAGSQLAMAFLGSFTAGMTSGRGFIAVAALTFGLAKPVRTMIACVIFAAADAVADQMSIAGVNSGLALMTPYIITIAALTVAAIRISLLLRRRTRSALKRSALVPSDAAAVSRDKVATTV</sequence>
<feature type="transmembrane region" description="Helical" evidence="6">
    <location>
        <begin position="48"/>
        <end position="69"/>
    </location>
</feature>
<organism evidence="7 8">
    <name type="scientific">Cryobacterium tepidiphilum</name>
    <dbReference type="NCBI Taxonomy" id="2486026"/>
    <lineage>
        <taxon>Bacteria</taxon>
        <taxon>Bacillati</taxon>
        <taxon>Actinomycetota</taxon>
        <taxon>Actinomycetes</taxon>
        <taxon>Micrococcales</taxon>
        <taxon>Microbacteriaceae</taxon>
        <taxon>Cryobacterium</taxon>
    </lineage>
</organism>
<dbReference type="Proteomes" id="UP000279859">
    <property type="component" value="Unassembled WGS sequence"/>
</dbReference>
<dbReference type="CDD" id="cd06580">
    <property type="entry name" value="TM_PBP1_transp_TpRbsC_like"/>
    <property type="match status" value="1"/>
</dbReference>